<reference evidence="1" key="3">
    <citation type="submission" date="2022-06" db="UniProtKB">
        <authorList>
            <consortium name="EnsemblPlants"/>
        </authorList>
    </citation>
    <scope>IDENTIFICATION</scope>
</reference>
<reference evidence="2" key="1">
    <citation type="journal article" date="2013" name="Nature">
        <title>Draft genome of the wheat A-genome progenitor Triticum urartu.</title>
        <authorList>
            <person name="Ling H.Q."/>
            <person name="Zhao S."/>
            <person name="Liu D."/>
            <person name="Wang J."/>
            <person name="Sun H."/>
            <person name="Zhang C."/>
            <person name="Fan H."/>
            <person name="Li D."/>
            <person name="Dong L."/>
            <person name="Tao Y."/>
            <person name="Gao C."/>
            <person name="Wu H."/>
            <person name="Li Y."/>
            <person name="Cui Y."/>
            <person name="Guo X."/>
            <person name="Zheng S."/>
            <person name="Wang B."/>
            <person name="Yu K."/>
            <person name="Liang Q."/>
            <person name="Yang W."/>
            <person name="Lou X."/>
            <person name="Chen J."/>
            <person name="Feng M."/>
            <person name="Jian J."/>
            <person name="Zhang X."/>
            <person name="Luo G."/>
            <person name="Jiang Y."/>
            <person name="Liu J."/>
            <person name="Wang Z."/>
            <person name="Sha Y."/>
            <person name="Zhang B."/>
            <person name="Wu H."/>
            <person name="Tang D."/>
            <person name="Shen Q."/>
            <person name="Xue P."/>
            <person name="Zou S."/>
            <person name="Wang X."/>
            <person name="Liu X."/>
            <person name="Wang F."/>
            <person name="Yang Y."/>
            <person name="An X."/>
            <person name="Dong Z."/>
            <person name="Zhang K."/>
            <person name="Zhang X."/>
            <person name="Luo M.C."/>
            <person name="Dvorak J."/>
            <person name="Tong Y."/>
            <person name="Wang J."/>
            <person name="Yang H."/>
            <person name="Li Z."/>
            <person name="Wang D."/>
            <person name="Zhang A."/>
            <person name="Wang J."/>
        </authorList>
    </citation>
    <scope>NUCLEOTIDE SEQUENCE</scope>
    <source>
        <strain evidence="2">cv. G1812</strain>
    </source>
</reference>
<evidence type="ECO:0000313" key="1">
    <source>
        <dbReference type="EnsemblPlants" id="TuG1812G0500004868.01.T01.cds423746"/>
    </source>
</evidence>
<organism evidence="1 2">
    <name type="scientific">Triticum urartu</name>
    <name type="common">Red wild einkorn</name>
    <name type="synonym">Crithodium urartu</name>
    <dbReference type="NCBI Taxonomy" id="4572"/>
    <lineage>
        <taxon>Eukaryota</taxon>
        <taxon>Viridiplantae</taxon>
        <taxon>Streptophyta</taxon>
        <taxon>Embryophyta</taxon>
        <taxon>Tracheophyta</taxon>
        <taxon>Spermatophyta</taxon>
        <taxon>Magnoliopsida</taxon>
        <taxon>Liliopsida</taxon>
        <taxon>Poales</taxon>
        <taxon>Poaceae</taxon>
        <taxon>BOP clade</taxon>
        <taxon>Pooideae</taxon>
        <taxon>Triticodae</taxon>
        <taxon>Triticeae</taxon>
        <taxon>Triticinae</taxon>
        <taxon>Triticum</taxon>
    </lineage>
</organism>
<accession>A0A8R7UNY2</accession>
<sequence length="74" mass="8150">MTQESISVFGEFVGWFAGAPWRRRARSRGRVDHGGNMISLRCRRRSGGDVLVYFLFSVDSDGCTVVTVAAAARP</sequence>
<evidence type="ECO:0000313" key="2">
    <source>
        <dbReference type="Proteomes" id="UP000015106"/>
    </source>
</evidence>
<keyword evidence="2" id="KW-1185">Reference proteome</keyword>
<protein>
    <submittedName>
        <fullName evidence="1">Uncharacterized protein</fullName>
    </submittedName>
</protein>
<dbReference type="Gramene" id="TuG1812G0500004868.01.T01">
    <property type="protein sequence ID" value="TuG1812G0500004868.01.T01.cds423746"/>
    <property type="gene ID" value="TuG1812G0500004868.01"/>
</dbReference>
<dbReference type="Proteomes" id="UP000015106">
    <property type="component" value="Chromosome 5"/>
</dbReference>
<name>A0A8R7UNY2_TRIUA</name>
<reference evidence="1" key="2">
    <citation type="submission" date="2018-03" db="EMBL/GenBank/DDBJ databases">
        <title>The Triticum urartu genome reveals the dynamic nature of wheat genome evolution.</title>
        <authorList>
            <person name="Ling H."/>
            <person name="Ma B."/>
            <person name="Shi X."/>
            <person name="Liu H."/>
            <person name="Dong L."/>
            <person name="Sun H."/>
            <person name="Cao Y."/>
            <person name="Gao Q."/>
            <person name="Zheng S."/>
            <person name="Li Y."/>
            <person name="Yu Y."/>
            <person name="Du H."/>
            <person name="Qi M."/>
            <person name="Li Y."/>
            <person name="Yu H."/>
            <person name="Cui Y."/>
            <person name="Wang N."/>
            <person name="Chen C."/>
            <person name="Wu H."/>
            <person name="Zhao Y."/>
            <person name="Zhang J."/>
            <person name="Li Y."/>
            <person name="Zhou W."/>
            <person name="Zhang B."/>
            <person name="Hu W."/>
            <person name="Eijk M."/>
            <person name="Tang J."/>
            <person name="Witsenboer H."/>
            <person name="Zhao S."/>
            <person name="Li Z."/>
            <person name="Zhang A."/>
            <person name="Wang D."/>
            <person name="Liang C."/>
        </authorList>
    </citation>
    <scope>NUCLEOTIDE SEQUENCE [LARGE SCALE GENOMIC DNA]</scope>
    <source>
        <strain evidence="1">cv. G1812</strain>
    </source>
</reference>
<proteinExistence type="predicted"/>
<dbReference type="EnsemblPlants" id="TuG1812G0500004868.01.T01">
    <property type="protein sequence ID" value="TuG1812G0500004868.01.T01.cds423746"/>
    <property type="gene ID" value="TuG1812G0500004868.01"/>
</dbReference>
<dbReference type="AlphaFoldDB" id="A0A8R7UNY2"/>